<proteinExistence type="predicted"/>
<feature type="region of interest" description="Disordered" evidence="1">
    <location>
        <begin position="872"/>
        <end position="896"/>
    </location>
</feature>
<evidence type="ECO:0000256" key="1">
    <source>
        <dbReference type="SAM" id="MobiDB-lite"/>
    </source>
</evidence>
<reference evidence="2 3" key="1">
    <citation type="submission" date="2024-07" db="EMBL/GenBank/DDBJ databases">
        <title>Section-level genome sequencing and comparative genomics of Aspergillus sections Usti and Cavernicolus.</title>
        <authorList>
            <consortium name="Lawrence Berkeley National Laboratory"/>
            <person name="Nybo J.L."/>
            <person name="Vesth T.C."/>
            <person name="Theobald S."/>
            <person name="Frisvad J.C."/>
            <person name="Larsen T.O."/>
            <person name="Kjaerboelling I."/>
            <person name="Rothschild-Mancinelli K."/>
            <person name="Lyhne E.K."/>
            <person name="Kogle M.E."/>
            <person name="Barry K."/>
            <person name="Clum A."/>
            <person name="Na H."/>
            <person name="Ledsgaard L."/>
            <person name="Lin J."/>
            <person name="Lipzen A."/>
            <person name="Kuo A."/>
            <person name="Riley R."/>
            <person name="Mondo S."/>
            <person name="LaButti K."/>
            <person name="Haridas S."/>
            <person name="Pangalinan J."/>
            <person name="Salamov A.A."/>
            <person name="Simmons B.A."/>
            <person name="Magnuson J.K."/>
            <person name="Chen J."/>
            <person name="Drula E."/>
            <person name="Henrissat B."/>
            <person name="Wiebenga A."/>
            <person name="Lubbers R.J."/>
            <person name="Gomes A.C."/>
            <person name="Makela M.R."/>
            <person name="Stajich J."/>
            <person name="Grigoriev I.V."/>
            <person name="Mortensen U.H."/>
            <person name="De vries R.P."/>
            <person name="Baker S.E."/>
            <person name="Andersen M.R."/>
        </authorList>
    </citation>
    <scope>NUCLEOTIDE SEQUENCE [LARGE SCALE GENOMIC DNA]</scope>
    <source>
        <strain evidence="2 3">CBS 600.67</strain>
    </source>
</reference>
<evidence type="ECO:0000313" key="3">
    <source>
        <dbReference type="Proteomes" id="UP001610335"/>
    </source>
</evidence>
<accession>A0ABR4H9A2</accession>
<dbReference type="Pfam" id="PF12520">
    <property type="entry name" value="DUF3723"/>
    <property type="match status" value="1"/>
</dbReference>
<evidence type="ECO:0000313" key="2">
    <source>
        <dbReference type="EMBL" id="KAL2812033.1"/>
    </source>
</evidence>
<feature type="compositionally biased region" description="Basic residues" evidence="1">
    <location>
        <begin position="549"/>
        <end position="562"/>
    </location>
</feature>
<feature type="compositionally biased region" description="Polar residues" evidence="1">
    <location>
        <begin position="671"/>
        <end position="680"/>
    </location>
</feature>
<dbReference type="EMBL" id="JBFXLS010000200">
    <property type="protein sequence ID" value="KAL2812033.1"/>
    <property type="molecule type" value="Genomic_DNA"/>
</dbReference>
<name>A0ABR4H9A2_9EURO</name>
<keyword evidence="3" id="KW-1185">Reference proteome</keyword>
<feature type="compositionally biased region" description="Basic and acidic residues" evidence="1">
    <location>
        <begin position="644"/>
        <end position="656"/>
    </location>
</feature>
<feature type="region of interest" description="Disordered" evidence="1">
    <location>
        <begin position="467"/>
        <end position="699"/>
    </location>
</feature>
<comment type="caution">
    <text evidence="2">The sequence shown here is derived from an EMBL/GenBank/DDBJ whole genome shotgun (WGS) entry which is preliminary data.</text>
</comment>
<dbReference type="InterPro" id="IPR022198">
    <property type="entry name" value="DUF3723"/>
</dbReference>
<sequence>MFAAGQLQALHGRHRVQAGADVLPPADRWWTVDLYLDDIGGELRTSLVEEYANQKKPTDGQIYRKIRQYEGEANEAFRERWFVRLSPSNQDRLDQLDNKRNRRLRRAFDRLLSIPGLWPHGMRISMLHRLIATGCVEEMITYLDHIEDFWSSLVASEPGSMKKIDLDTVDALQLLAPGKSRNDAKTARGRILGGQAFAKFSDEERRTIWSRMENFDGLVPSLYTFFEDFKYLESCAHCVRRLFGPSTDSVWATMSSMFIPSSEEEESVVQTSESAFRRERATATEGLDKGYLQVWLYAMRHYPLMPPDPKKDDNLLAKPARAKADERAIYEMAELADRLGFKSPEIEAIIDSSPDHQIAREALLQARKPNRFRYNAQQFDTLVSQIVDCFAAAVPDQPEVDHDLLADSTVKPRARCGIPQMGAHKQDSPLIFLDHLHADGIEVADTITTFFVRRCVYFAFFGKSARPGPTDYNQTGETGGDTPWSPMFVGEDGPSSNHGSASHAAEPSGLPPQEQRGMQVQQDEVRQDRVRQTLHRQQVSRAGRERQVLKKRRKRKVHRRLRPTNEDGPELMEYEWLSTEHSDQDMSDQGRSSPKLPDAGLEITPWVPPNESPRLERRASTSLHSTHGPIVSQGEDTNSQCTRISREAVPLERDSVDTPTIEAPNQDGGPQEQTQIDQPPSSEPREGEPLRGNPGGQQQDLDAYINQLMRAQEEQERLEEELERERLEDELGIQEQPGLSTRDDEGNLFSPTPTGDAGHTRVAGLLLPPGQIEISFWTFEREQWRRSDCFQVDPSDPSPVERAARKYTWKNYSLYDQNLQSLSPAQCYRAATIDGNNKIFVISEYEEQKLAAEGRFTKGRQLLLLAGEVTEASRTRSQVESEPNSPKRHRSRSPSL</sequence>
<feature type="compositionally biased region" description="Basic residues" evidence="1">
    <location>
        <begin position="886"/>
        <end position="896"/>
    </location>
</feature>
<organism evidence="2 3">
    <name type="scientific">Aspergillus cavernicola</name>
    <dbReference type="NCBI Taxonomy" id="176166"/>
    <lineage>
        <taxon>Eukaryota</taxon>
        <taxon>Fungi</taxon>
        <taxon>Dikarya</taxon>
        <taxon>Ascomycota</taxon>
        <taxon>Pezizomycotina</taxon>
        <taxon>Eurotiomycetes</taxon>
        <taxon>Eurotiomycetidae</taxon>
        <taxon>Eurotiales</taxon>
        <taxon>Aspergillaceae</taxon>
        <taxon>Aspergillus</taxon>
        <taxon>Aspergillus subgen. Nidulantes</taxon>
    </lineage>
</organism>
<dbReference type="Proteomes" id="UP001610335">
    <property type="component" value="Unassembled WGS sequence"/>
</dbReference>
<feature type="compositionally biased region" description="Polar residues" evidence="1">
    <location>
        <begin position="634"/>
        <end position="643"/>
    </location>
</feature>
<feature type="region of interest" description="Disordered" evidence="1">
    <location>
        <begin position="712"/>
        <end position="746"/>
    </location>
</feature>
<protein>
    <submittedName>
        <fullName evidence="2">Uncharacterized protein</fullName>
    </submittedName>
</protein>
<gene>
    <name evidence="2" type="ORF">BDW59DRAFT_155380</name>
</gene>